<feature type="transmembrane region" description="Helical" evidence="13">
    <location>
        <begin position="12"/>
        <end position="32"/>
    </location>
</feature>
<keyword evidence="9 12" id="KW-1015">Disulfide bond</keyword>
<proteinExistence type="inferred from homology"/>
<evidence type="ECO:0000256" key="9">
    <source>
        <dbReference type="ARBA" id="ARBA00023157"/>
    </source>
</evidence>
<comment type="caution">
    <text evidence="12">Lacks conserved residue(s) required for the propagation of feature annotation.</text>
</comment>
<feature type="transmembrane region" description="Helical" evidence="13">
    <location>
        <begin position="69"/>
        <end position="88"/>
    </location>
</feature>
<sequence length="148" mass="16888">MKPTEKKDARESILFTAWAASVIAVFGSLYFSEIRQYEPCELCWYQRILMYPLIVILGIAVVKKDFRISFYTMILSGIGGLISIYHYGIQKFSFLTESAPACGRVPCTGQYINWLGFITIPFLALVAFIIIFICSVMIWKKTKGEKTE</sequence>
<dbReference type="InterPro" id="IPR003752">
    <property type="entry name" value="DiS_bond_form_DsbB/BdbC"/>
</dbReference>
<dbReference type="Pfam" id="PF02600">
    <property type="entry name" value="DsbB"/>
    <property type="match status" value="1"/>
</dbReference>
<keyword evidence="11 12" id="KW-0676">Redox-active center</keyword>
<dbReference type="Gene3D" id="1.20.1550.10">
    <property type="entry name" value="DsbB-like"/>
    <property type="match status" value="1"/>
</dbReference>
<accession>A0A248TDT8</accession>
<dbReference type="OrthoDB" id="158402at2"/>
<dbReference type="InterPro" id="IPR023380">
    <property type="entry name" value="DsbB-like_sf"/>
</dbReference>
<dbReference type="GO" id="GO:0005886">
    <property type="term" value="C:plasma membrane"/>
    <property type="evidence" value="ECO:0007669"/>
    <property type="project" value="UniProtKB-SubCell"/>
</dbReference>
<evidence type="ECO:0000256" key="8">
    <source>
        <dbReference type="ARBA" id="ARBA00023136"/>
    </source>
</evidence>
<dbReference type="PIRSF" id="PIRSF036659">
    <property type="entry name" value="BdbC"/>
    <property type="match status" value="1"/>
</dbReference>
<dbReference type="EMBL" id="CP022983">
    <property type="protein sequence ID" value="ASV66381.1"/>
    <property type="molecule type" value="Genomic_DNA"/>
</dbReference>
<keyword evidence="3 12" id="KW-0813">Transport</keyword>
<organism evidence="14 15">
    <name type="scientific">Cytobacillus kochii</name>
    <dbReference type="NCBI Taxonomy" id="859143"/>
    <lineage>
        <taxon>Bacteria</taxon>
        <taxon>Bacillati</taxon>
        <taxon>Bacillota</taxon>
        <taxon>Bacilli</taxon>
        <taxon>Bacillales</taxon>
        <taxon>Bacillaceae</taxon>
        <taxon>Cytobacillus</taxon>
    </lineage>
</organism>
<comment type="function">
    <text evidence="12">Required for disulfide bond formation in some proteins.</text>
</comment>
<dbReference type="GO" id="GO:0006457">
    <property type="term" value="P:protein folding"/>
    <property type="evidence" value="ECO:0007669"/>
    <property type="project" value="InterPro"/>
</dbReference>
<dbReference type="PANTHER" id="PTHR43469:SF1">
    <property type="entry name" value="SPBETA PROPHAGE-DERIVED DISULFIDE BOND FORMATION PROTEIN B"/>
    <property type="match status" value="1"/>
</dbReference>
<evidence type="ECO:0000256" key="5">
    <source>
        <dbReference type="ARBA" id="ARBA00022982"/>
    </source>
</evidence>
<reference evidence="14 15" key="1">
    <citation type="submission" date="2017-08" db="EMBL/GenBank/DDBJ databases">
        <title>Complete Genome Sequence of Bacillus kochii Oregon-R-modENCODE STRAIN BDGP4, isolated from Drosophila melanogaster gut.</title>
        <authorList>
            <person name="Wan K.H."/>
            <person name="Yu C."/>
            <person name="Park S."/>
            <person name="Hammonds A.S."/>
            <person name="Booth B.W."/>
            <person name="Celniker S.E."/>
        </authorList>
    </citation>
    <scope>NUCLEOTIDE SEQUENCE [LARGE SCALE GENOMIC DNA]</scope>
    <source>
        <strain evidence="14 15">BDGP4</strain>
    </source>
</reference>
<evidence type="ECO:0000256" key="6">
    <source>
        <dbReference type="ARBA" id="ARBA00022989"/>
    </source>
</evidence>
<dbReference type="KEGG" id="bko:CKF48_02920"/>
<dbReference type="GO" id="GO:0015035">
    <property type="term" value="F:protein-disulfide reductase activity"/>
    <property type="evidence" value="ECO:0007669"/>
    <property type="project" value="UniProtKB-UniRule"/>
</dbReference>
<dbReference type="NCBIfam" id="NF002849">
    <property type="entry name" value="PRK03113.1"/>
    <property type="match status" value="1"/>
</dbReference>
<keyword evidence="4 12" id="KW-0812">Transmembrane</keyword>
<comment type="subcellular location">
    <subcellularLocation>
        <location evidence="12">Cell membrane</location>
        <topology evidence="12">Multi-pass membrane protein</topology>
    </subcellularLocation>
    <subcellularLocation>
        <location evidence="1">Membrane</location>
        <topology evidence="1">Multi-pass membrane protein</topology>
    </subcellularLocation>
</comment>
<evidence type="ECO:0000256" key="1">
    <source>
        <dbReference type="ARBA" id="ARBA00004141"/>
    </source>
</evidence>
<evidence type="ECO:0000256" key="7">
    <source>
        <dbReference type="ARBA" id="ARBA00023002"/>
    </source>
</evidence>
<name>A0A248TDT8_9BACI</name>
<evidence type="ECO:0000256" key="10">
    <source>
        <dbReference type="ARBA" id="ARBA00023186"/>
    </source>
</evidence>
<keyword evidence="12" id="KW-1003">Cell membrane</keyword>
<protein>
    <recommendedName>
        <fullName evidence="12">Probable disulfide formation protein</fullName>
    </recommendedName>
    <alternativeName>
        <fullName evidence="12">Disulfide oxidoreductase</fullName>
    </alternativeName>
    <alternativeName>
        <fullName evidence="12">Thiol-disulfide oxidoreductase</fullName>
    </alternativeName>
</protein>
<evidence type="ECO:0000313" key="14">
    <source>
        <dbReference type="EMBL" id="ASV66381.1"/>
    </source>
</evidence>
<dbReference type="Proteomes" id="UP000215137">
    <property type="component" value="Chromosome"/>
</dbReference>
<keyword evidence="10 12" id="KW-0143">Chaperone</keyword>
<dbReference type="InterPro" id="IPR012187">
    <property type="entry name" value="Disulphide_bond_form_BdbC"/>
</dbReference>
<dbReference type="SUPFAM" id="SSF158442">
    <property type="entry name" value="DsbB-like"/>
    <property type="match status" value="1"/>
</dbReference>
<evidence type="ECO:0000256" key="12">
    <source>
        <dbReference type="HAMAP-Rule" id="MF_00287"/>
    </source>
</evidence>
<evidence type="ECO:0000256" key="3">
    <source>
        <dbReference type="ARBA" id="ARBA00022448"/>
    </source>
</evidence>
<evidence type="ECO:0000256" key="11">
    <source>
        <dbReference type="ARBA" id="ARBA00023284"/>
    </source>
</evidence>
<feature type="transmembrane region" description="Helical" evidence="13">
    <location>
        <begin position="44"/>
        <end position="62"/>
    </location>
</feature>
<dbReference type="HAMAP" id="MF_00287">
    <property type="entry name" value="BdbC"/>
    <property type="match status" value="1"/>
</dbReference>
<evidence type="ECO:0000256" key="13">
    <source>
        <dbReference type="SAM" id="Phobius"/>
    </source>
</evidence>
<evidence type="ECO:0000256" key="2">
    <source>
        <dbReference type="ARBA" id="ARBA00007602"/>
    </source>
</evidence>
<evidence type="ECO:0000256" key="4">
    <source>
        <dbReference type="ARBA" id="ARBA00022692"/>
    </source>
</evidence>
<keyword evidence="8 12" id="KW-0472">Membrane</keyword>
<keyword evidence="15" id="KW-1185">Reference proteome</keyword>
<dbReference type="AlphaFoldDB" id="A0A248TDT8"/>
<feature type="transmembrane region" description="Helical" evidence="13">
    <location>
        <begin position="114"/>
        <end position="139"/>
    </location>
</feature>
<keyword evidence="6 12" id="KW-1133">Transmembrane helix</keyword>
<dbReference type="RefSeq" id="WP_095369956.1">
    <property type="nucleotide sequence ID" value="NZ_CP022983.1"/>
</dbReference>
<dbReference type="PANTHER" id="PTHR43469">
    <property type="entry name" value="DISULFIDE FORMATION PROTEIN-RELATED"/>
    <property type="match status" value="1"/>
</dbReference>
<evidence type="ECO:0000313" key="15">
    <source>
        <dbReference type="Proteomes" id="UP000215137"/>
    </source>
</evidence>
<keyword evidence="7 12" id="KW-0560">Oxidoreductase</keyword>
<keyword evidence="5 12" id="KW-0249">Electron transport</keyword>
<feature type="disulfide bond" description="Redox-active" evidence="12">
    <location>
        <begin position="40"/>
        <end position="43"/>
    </location>
</feature>
<comment type="similarity">
    <text evidence="2 12">Belongs to the DsbB family. BdbC subfamily.</text>
</comment>
<gene>
    <name evidence="12" type="primary">bdbC</name>
    <name evidence="14" type="ORF">CKF48_02920</name>
</gene>